<comment type="similarity">
    <text evidence="3">Belongs to the eIF-6 family.</text>
</comment>
<dbReference type="Gene3D" id="3.75.10.10">
    <property type="entry name" value="L-arginine/glycine Amidinotransferase, Chain A"/>
    <property type="match status" value="1"/>
</dbReference>
<evidence type="ECO:0000313" key="5">
    <source>
        <dbReference type="Proteomes" id="UP001303587"/>
    </source>
</evidence>
<comment type="function">
    <text evidence="3">Binds to the 50S ribosomal subunit and prevents its association with the 30S ribosomal subunit to form the 70S initiation complex.</text>
</comment>
<dbReference type="SUPFAM" id="SSF55909">
    <property type="entry name" value="Pentein"/>
    <property type="match status" value="1"/>
</dbReference>
<organism evidence="4 5">
    <name type="scientific">Methanolapillus millepedarum</name>
    <dbReference type="NCBI Taxonomy" id="3028296"/>
    <lineage>
        <taxon>Archaea</taxon>
        <taxon>Methanobacteriati</taxon>
        <taxon>Methanobacteriota</taxon>
        <taxon>Stenosarchaea group</taxon>
        <taxon>Methanomicrobia</taxon>
        <taxon>Methanosarcinales</taxon>
        <taxon>Methanosarcinaceae</taxon>
        <taxon>Methanolapillus</taxon>
    </lineage>
</organism>
<gene>
    <name evidence="3" type="primary">eif6</name>
    <name evidence="4" type="ORF">MsAc7_02200</name>
</gene>
<evidence type="ECO:0000256" key="2">
    <source>
        <dbReference type="ARBA" id="ARBA00022917"/>
    </source>
</evidence>
<dbReference type="PIRSF" id="PIRSF006413">
    <property type="entry name" value="IF-6"/>
    <property type="match status" value="1"/>
</dbReference>
<dbReference type="AlphaFoldDB" id="A0AA96ZUU1"/>
<keyword evidence="2 3" id="KW-0648">Protein biosynthesis</keyword>
<dbReference type="GO" id="GO:0003743">
    <property type="term" value="F:translation initiation factor activity"/>
    <property type="evidence" value="ECO:0007669"/>
    <property type="project" value="UniProtKB-UniRule"/>
</dbReference>
<proteinExistence type="inferred from homology"/>
<evidence type="ECO:0000256" key="3">
    <source>
        <dbReference type="HAMAP-Rule" id="MF_00032"/>
    </source>
</evidence>
<dbReference type="HAMAP" id="MF_00032">
    <property type="entry name" value="eIF_6"/>
    <property type="match status" value="1"/>
</dbReference>
<evidence type="ECO:0000256" key="1">
    <source>
        <dbReference type="ARBA" id="ARBA00022540"/>
    </source>
</evidence>
<evidence type="ECO:0000313" key="4">
    <source>
        <dbReference type="EMBL" id="WNY24696.1"/>
    </source>
</evidence>
<protein>
    <recommendedName>
        <fullName evidence="3">Translation initiation factor 6</fullName>
        <shortName evidence="3">aIF-6</shortName>
    </recommendedName>
</protein>
<dbReference type="GO" id="GO:0042256">
    <property type="term" value="P:cytosolic ribosome assembly"/>
    <property type="evidence" value="ECO:0007669"/>
    <property type="project" value="InterPro"/>
</dbReference>
<dbReference type="NCBIfam" id="TIGR00323">
    <property type="entry name" value="eIF-6"/>
    <property type="match status" value="1"/>
</dbReference>
<dbReference type="SMART" id="SM00654">
    <property type="entry name" value="eIF6"/>
    <property type="match status" value="1"/>
</dbReference>
<dbReference type="Pfam" id="PF01912">
    <property type="entry name" value="eIF-6"/>
    <property type="match status" value="1"/>
</dbReference>
<keyword evidence="5" id="KW-1185">Reference proteome</keyword>
<dbReference type="EMBL" id="CP131060">
    <property type="protein sequence ID" value="WNY24696.1"/>
    <property type="molecule type" value="Genomic_DNA"/>
</dbReference>
<dbReference type="GO" id="GO:0043022">
    <property type="term" value="F:ribosome binding"/>
    <property type="evidence" value="ECO:0007669"/>
    <property type="project" value="InterPro"/>
</dbReference>
<dbReference type="InterPro" id="IPR002769">
    <property type="entry name" value="eIF6"/>
</dbReference>
<dbReference type="PANTHER" id="PTHR10784">
    <property type="entry name" value="TRANSLATION INITIATION FACTOR 6"/>
    <property type="match status" value="1"/>
</dbReference>
<accession>A0AA96ZUU1</accession>
<sequence>MTIQTINIMDTPVIGVFSTCTEDVCLVPKGTNPEAVEFIQKRLSVPVHSCLVNDSILVGSLCRGNSNGFIIPGKADTKALEKQTGFPFHTLPGKLNAVGNLVLANDTAGLVHPEVSDNVLEFIANTLKIDVCRGTIAGIKTVGMAGCVTNNGLLVSPGITESESALLEELFGFAPMVGSVNFGSRMVGSGILANSKGYLAGTETSGYELGRISTALGFV</sequence>
<name>A0AA96ZUU1_9EURY</name>
<dbReference type="Proteomes" id="UP001303587">
    <property type="component" value="Chromosome"/>
</dbReference>
<keyword evidence="1 3" id="KW-0396">Initiation factor</keyword>
<reference evidence="4 5" key="1">
    <citation type="submission" date="2023-07" db="EMBL/GenBank/DDBJ databases">
        <title>Closed genoem sequence of Methanosarcinaceae archaeon Ac7.</title>
        <authorList>
            <person name="Poehlein A."/>
            <person name="Protasov E."/>
            <person name="Platt K."/>
            <person name="Reeh H."/>
            <person name="Daniel R."/>
            <person name="Brune A."/>
        </authorList>
    </citation>
    <scope>NUCLEOTIDE SEQUENCE [LARGE SCALE GENOMIC DNA]</scope>
    <source>
        <strain evidence="4 5">Ac7</strain>
    </source>
</reference>